<dbReference type="InterPro" id="IPR036388">
    <property type="entry name" value="WH-like_DNA-bd_sf"/>
</dbReference>
<dbReference type="SUPFAM" id="SSF46785">
    <property type="entry name" value="Winged helix' DNA-binding domain"/>
    <property type="match status" value="1"/>
</dbReference>
<dbReference type="Gene3D" id="1.10.10.10">
    <property type="entry name" value="Winged helix-like DNA-binding domain superfamily/Winged helix DNA-binding domain"/>
    <property type="match status" value="1"/>
</dbReference>
<accession>A0A3D8IMK8</accession>
<dbReference type="PANTHER" id="PTHR34824:SF1">
    <property type="entry name" value="HEAT-INDUCIBLE TRANSCRIPTION REPRESSOR HRCA"/>
    <property type="match status" value="1"/>
</dbReference>
<name>A0A3D8IMK8_9HELI</name>
<comment type="caution">
    <text evidence="5">The sequence shown here is derived from an EMBL/GenBank/DDBJ whole genome shotgun (WGS) entry which is preliminary data.</text>
</comment>
<organism evidence="5 6">
    <name type="scientific">Helicobacter didelphidarum</name>
    <dbReference type="NCBI Taxonomy" id="2040648"/>
    <lineage>
        <taxon>Bacteria</taxon>
        <taxon>Pseudomonadati</taxon>
        <taxon>Campylobacterota</taxon>
        <taxon>Epsilonproteobacteria</taxon>
        <taxon>Campylobacterales</taxon>
        <taxon>Helicobacteraceae</taxon>
        <taxon>Helicobacter</taxon>
    </lineage>
</organism>
<reference evidence="5 6" key="1">
    <citation type="submission" date="2018-04" db="EMBL/GenBank/DDBJ databases">
        <title>Novel Campyloabacter and Helicobacter Species and Strains.</title>
        <authorList>
            <person name="Mannion A.J."/>
            <person name="Shen Z."/>
            <person name="Fox J.G."/>
        </authorList>
    </citation>
    <scope>NUCLEOTIDE SEQUENCE [LARGE SCALE GENOMIC DNA]</scope>
    <source>
        <strain evidence="5 6">MIT 17-337</strain>
    </source>
</reference>
<dbReference type="InterPro" id="IPR036390">
    <property type="entry name" value="WH_DNA-bd_sf"/>
</dbReference>
<evidence type="ECO:0000313" key="5">
    <source>
        <dbReference type="EMBL" id="RDU65811.1"/>
    </source>
</evidence>
<evidence type="ECO:0000313" key="6">
    <source>
        <dbReference type="Proteomes" id="UP000256379"/>
    </source>
</evidence>
<keyword evidence="3" id="KW-0346">Stress response</keyword>
<keyword evidence="6" id="KW-1185">Reference proteome</keyword>
<dbReference type="GO" id="GO:0003677">
    <property type="term" value="F:DNA binding"/>
    <property type="evidence" value="ECO:0007669"/>
    <property type="project" value="InterPro"/>
</dbReference>
<evidence type="ECO:0000256" key="2">
    <source>
        <dbReference type="ARBA" id="ARBA00023015"/>
    </source>
</evidence>
<dbReference type="AlphaFoldDB" id="A0A3D8IMK8"/>
<dbReference type="Proteomes" id="UP000256379">
    <property type="component" value="Unassembled WGS sequence"/>
</dbReference>
<dbReference type="PANTHER" id="PTHR34824">
    <property type="entry name" value="HEAT-INDUCIBLE TRANSCRIPTION REPRESSOR HRCA"/>
    <property type="match status" value="1"/>
</dbReference>
<keyword evidence="2" id="KW-0805">Transcription regulation</keyword>
<proteinExistence type="predicted"/>
<dbReference type="RefSeq" id="WP_115543087.1">
    <property type="nucleotide sequence ID" value="NZ_NXLQ01000010.1"/>
</dbReference>
<protein>
    <submittedName>
        <fullName evidence="5">Heat-inducible transcription repressor</fullName>
    </submittedName>
</protein>
<dbReference type="OrthoDB" id="9783139at2"/>
<dbReference type="GO" id="GO:0045892">
    <property type="term" value="P:negative regulation of DNA-templated transcription"/>
    <property type="evidence" value="ECO:0007669"/>
    <property type="project" value="TreeGrafter"/>
</dbReference>
<keyword evidence="4" id="KW-0804">Transcription</keyword>
<evidence type="ECO:0000256" key="4">
    <source>
        <dbReference type="ARBA" id="ARBA00023163"/>
    </source>
</evidence>
<keyword evidence="1" id="KW-0678">Repressor</keyword>
<evidence type="ECO:0000256" key="1">
    <source>
        <dbReference type="ARBA" id="ARBA00022491"/>
    </source>
</evidence>
<sequence>MNIKNELLIGIIQEYIKNKEPIGSEVLKSRQNFEVSSATIRNYFKILEKEGALFQPHISSGRIPTNSTLHSYWKKILNVLVKENLHIDSKCIKSLSACYEIYCVTIPKTNNILHEVIDCGNGYLILKFSRNEAVINFSEALLRFLESFKNMDIQDIIKIANEVGAGELKRKLLALEQVDFEQTSLRYGSEFLKDILYKDVAKFNEIFQARVLLRYQNGIYFDKFLPNGYMAIIHDASYLDRHLCKNKQVRMMSIGSIHADFKSFYAELGFTNFA</sequence>
<dbReference type="InterPro" id="IPR002571">
    <property type="entry name" value="HrcA"/>
</dbReference>
<evidence type="ECO:0000256" key="3">
    <source>
        <dbReference type="ARBA" id="ARBA00023016"/>
    </source>
</evidence>
<gene>
    <name evidence="5" type="ORF">CQA53_05830</name>
</gene>
<dbReference type="EMBL" id="NXLQ01000010">
    <property type="protein sequence ID" value="RDU65811.1"/>
    <property type="molecule type" value="Genomic_DNA"/>
</dbReference>